<keyword evidence="3 5" id="KW-1133">Transmembrane helix</keyword>
<sequence length="187" mass="21852">MKSLLLTLISTKKGLNVLDEEFEDDLYRKSLLIFSVYGIVKFIFDFDEQTNEKGFFLNLLEFGMSILFSIIIGLIFSYILYKVGKWINGKSNFVEIFSLFAYSYFPIIIGLIIIGILKKTEYEIGNYNNIYLRYFILFLSWLFSIKIIFQGLIKFNKYGIKKAILNLSILIGFIIGLYFLLPNLIIE</sequence>
<dbReference type="AlphaFoldDB" id="A0A1G7WCP3"/>
<evidence type="ECO:0000313" key="7">
    <source>
        <dbReference type="EMBL" id="SDG69624.1"/>
    </source>
</evidence>
<proteinExistence type="predicted"/>
<evidence type="ECO:0000256" key="1">
    <source>
        <dbReference type="ARBA" id="ARBA00004141"/>
    </source>
</evidence>
<evidence type="ECO:0000256" key="5">
    <source>
        <dbReference type="SAM" id="Phobius"/>
    </source>
</evidence>
<organism evidence="7 8">
    <name type="scientific">Winogradskyella thalassocola</name>
    <dbReference type="NCBI Taxonomy" id="262004"/>
    <lineage>
        <taxon>Bacteria</taxon>
        <taxon>Pseudomonadati</taxon>
        <taxon>Bacteroidota</taxon>
        <taxon>Flavobacteriia</taxon>
        <taxon>Flavobacteriales</taxon>
        <taxon>Flavobacteriaceae</taxon>
        <taxon>Winogradskyella</taxon>
    </lineage>
</organism>
<dbReference type="OrthoDB" id="1163840at2"/>
<protein>
    <submittedName>
        <fullName evidence="7">Yip1 domain-containing protein</fullName>
    </submittedName>
</protein>
<gene>
    <name evidence="7" type="ORF">SAMN04489796_101317</name>
</gene>
<feature type="transmembrane region" description="Helical" evidence="5">
    <location>
        <begin position="56"/>
        <end position="79"/>
    </location>
</feature>
<evidence type="ECO:0000259" key="6">
    <source>
        <dbReference type="Pfam" id="PF04893"/>
    </source>
</evidence>
<feature type="transmembrane region" description="Helical" evidence="5">
    <location>
        <begin position="164"/>
        <end position="186"/>
    </location>
</feature>
<dbReference type="EMBL" id="FNCZ01000001">
    <property type="protein sequence ID" value="SDG69624.1"/>
    <property type="molecule type" value="Genomic_DNA"/>
</dbReference>
<comment type="subcellular location">
    <subcellularLocation>
        <location evidence="1">Membrane</location>
        <topology evidence="1">Multi-pass membrane protein</topology>
    </subcellularLocation>
</comment>
<reference evidence="8" key="1">
    <citation type="submission" date="2016-10" db="EMBL/GenBank/DDBJ databases">
        <authorList>
            <person name="Varghese N."/>
            <person name="Submissions S."/>
        </authorList>
    </citation>
    <scope>NUCLEOTIDE SEQUENCE [LARGE SCALE GENOMIC DNA]</scope>
    <source>
        <strain evidence="8">DSM 15363</strain>
    </source>
</reference>
<accession>A0A1G7WCP3</accession>
<evidence type="ECO:0000256" key="4">
    <source>
        <dbReference type="ARBA" id="ARBA00023136"/>
    </source>
</evidence>
<evidence type="ECO:0000313" key="8">
    <source>
        <dbReference type="Proteomes" id="UP000199492"/>
    </source>
</evidence>
<feature type="domain" description="Yip1" evidence="6">
    <location>
        <begin position="34"/>
        <end position="178"/>
    </location>
</feature>
<evidence type="ECO:0000256" key="3">
    <source>
        <dbReference type="ARBA" id="ARBA00022989"/>
    </source>
</evidence>
<feature type="transmembrane region" description="Helical" evidence="5">
    <location>
        <begin position="99"/>
        <end position="118"/>
    </location>
</feature>
<dbReference type="InterPro" id="IPR006977">
    <property type="entry name" value="Yip1_dom"/>
</dbReference>
<name>A0A1G7WCP3_9FLAO</name>
<keyword evidence="2 5" id="KW-0812">Transmembrane</keyword>
<dbReference type="Proteomes" id="UP000199492">
    <property type="component" value="Unassembled WGS sequence"/>
</dbReference>
<dbReference type="RefSeq" id="WP_092465829.1">
    <property type="nucleotide sequence ID" value="NZ_FNCZ01000001.1"/>
</dbReference>
<keyword evidence="8" id="KW-1185">Reference proteome</keyword>
<feature type="transmembrane region" description="Helical" evidence="5">
    <location>
        <begin position="130"/>
        <end position="152"/>
    </location>
</feature>
<keyword evidence="4 5" id="KW-0472">Membrane</keyword>
<dbReference type="Pfam" id="PF04893">
    <property type="entry name" value="Yip1"/>
    <property type="match status" value="1"/>
</dbReference>
<dbReference type="GO" id="GO:0016020">
    <property type="term" value="C:membrane"/>
    <property type="evidence" value="ECO:0007669"/>
    <property type="project" value="UniProtKB-SubCell"/>
</dbReference>
<evidence type="ECO:0000256" key="2">
    <source>
        <dbReference type="ARBA" id="ARBA00022692"/>
    </source>
</evidence>